<dbReference type="AlphaFoldDB" id="A0A4R0PEG6"/>
<gene>
    <name evidence="2" type="ORF">E0D97_11690</name>
</gene>
<comment type="caution">
    <text evidence="2">The sequence shown here is derived from an EMBL/GenBank/DDBJ whole genome shotgun (WGS) entry which is preliminary data.</text>
</comment>
<keyword evidence="1" id="KW-1133">Transmembrane helix</keyword>
<dbReference type="InterPro" id="IPR018666">
    <property type="entry name" value="DUF2125"/>
</dbReference>
<protein>
    <submittedName>
        <fullName evidence="2">DUF2125 domain-containing protein</fullName>
    </submittedName>
</protein>
<reference evidence="2 3" key="1">
    <citation type="journal article" date="2015" name="Antonie Van Leeuwenhoek">
        <title>Oricola cellulosilytica gen. nov., sp. nov., a cellulose-degrading bacterium of the family Phyllobacteriaceae isolated from surface seashore water, and emended descriptions of Mesorhizobium loti and Phyllobacterium myrsinacearum.</title>
        <authorList>
            <person name="Hameed A."/>
            <person name="Shahina M."/>
            <person name="Lai W.A."/>
            <person name="Lin S.Y."/>
            <person name="Young L.S."/>
            <person name="Liu Y.C."/>
            <person name="Hsu Y.H."/>
            <person name="Young C.C."/>
        </authorList>
    </citation>
    <scope>NUCLEOTIDE SEQUENCE [LARGE SCALE GENOMIC DNA]</scope>
    <source>
        <strain evidence="2 3">KCTC 52183</strain>
    </source>
</reference>
<proteinExistence type="predicted"/>
<accession>A0A4R0PEG6</accession>
<sequence>MESRREKSPRDTGRQIRWLAVIIFLVAIAYSGGWFWLADKVEAYATAALDAQRAKGNSIDCPGRAVTGYPFRFEVRCASIAFEQPAREFSIEAGAFRSAAQVYEPRRIIAELDSPMTVLSPVLPPLRIEYDLAQTSAVVAEPLPQRASAAIDRLRVSTHDENPLMTSTRFEIHMRQNGDALDLAVRFEGLAAAPPLAPYSALPPLSGDADVTIKDGVALASGGVSSLRGVSGELRRGALLVTPEKGVMLNGPFSIGADGLVDATLELSVVDPAGLAAAFKPVFPQYAAQIEALASVQPPSDDGSVPEVTLPVAIRDGMVRLGFFALGDIPPID</sequence>
<keyword evidence="1" id="KW-0472">Membrane</keyword>
<dbReference type="Proteomes" id="UP000291301">
    <property type="component" value="Unassembled WGS sequence"/>
</dbReference>
<dbReference type="OrthoDB" id="7169664at2"/>
<dbReference type="EMBL" id="SJST01000004">
    <property type="protein sequence ID" value="TCD13763.1"/>
    <property type="molecule type" value="Genomic_DNA"/>
</dbReference>
<dbReference type="Pfam" id="PF09898">
    <property type="entry name" value="DUF2125"/>
    <property type="match status" value="1"/>
</dbReference>
<name>A0A4R0PEG6_9HYPH</name>
<evidence type="ECO:0000313" key="2">
    <source>
        <dbReference type="EMBL" id="TCD13763.1"/>
    </source>
</evidence>
<evidence type="ECO:0000256" key="1">
    <source>
        <dbReference type="SAM" id="Phobius"/>
    </source>
</evidence>
<feature type="transmembrane region" description="Helical" evidence="1">
    <location>
        <begin position="16"/>
        <end position="37"/>
    </location>
</feature>
<dbReference type="RefSeq" id="WP_131569076.1">
    <property type="nucleotide sequence ID" value="NZ_JAINFK010000003.1"/>
</dbReference>
<organism evidence="2 3">
    <name type="scientific">Oricola cellulosilytica</name>
    <dbReference type="NCBI Taxonomy" id="1429082"/>
    <lineage>
        <taxon>Bacteria</taxon>
        <taxon>Pseudomonadati</taxon>
        <taxon>Pseudomonadota</taxon>
        <taxon>Alphaproteobacteria</taxon>
        <taxon>Hyphomicrobiales</taxon>
        <taxon>Ahrensiaceae</taxon>
        <taxon>Oricola</taxon>
    </lineage>
</organism>
<keyword evidence="3" id="KW-1185">Reference proteome</keyword>
<keyword evidence="1" id="KW-0812">Transmembrane</keyword>
<evidence type="ECO:0000313" key="3">
    <source>
        <dbReference type="Proteomes" id="UP000291301"/>
    </source>
</evidence>